<dbReference type="Gramene" id="VVA34584">
    <property type="protein sequence ID" value="VVA34584"/>
    <property type="gene ID" value="Prudul26B020270"/>
</dbReference>
<accession>A0A5E4G4D9</accession>
<dbReference type="AlphaFoldDB" id="A0A5E4G4D9"/>
<reference evidence="2" key="1">
    <citation type="journal article" date="2020" name="Plant J.">
        <title>Transposons played a major role in the diversification between the closely related almond and peach genomes: results from the almond genome sequence.</title>
        <authorList>
            <person name="Alioto T."/>
            <person name="Alexiou K.G."/>
            <person name="Bardil A."/>
            <person name="Barteri F."/>
            <person name="Castanera R."/>
            <person name="Cruz F."/>
            <person name="Dhingra A."/>
            <person name="Duval H."/>
            <person name="Fernandez I Marti A."/>
            <person name="Frias L."/>
            <person name="Galan B."/>
            <person name="Garcia J.L."/>
            <person name="Howad W."/>
            <person name="Gomez-Garrido J."/>
            <person name="Gut M."/>
            <person name="Julca I."/>
            <person name="Morata J."/>
            <person name="Puigdomenech P."/>
            <person name="Ribeca P."/>
            <person name="Rubio Cabetas M.J."/>
            <person name="Vlasova A."/>
            <person name="Wirthensohn M."/>
            <person name="Garcia-Mas J."/>
            <person name="Gabaldon T."/>
            <person name="Casacuberta J.M."/>
            <person name="Arus P."/>
        </authorList>
    </citation>
    <scope>NUCLEOTIDE SEQUENCE [LARGE SCALE GENOMIC DNA]</scope>
    <source>
        <strain evidence="2">cv. Texas</strain>
    </source>
</reference>
<evidence type="ECO:0000313" key="1">
    <source>
        <dbReference type="EMBL" id="VVA34584.1"/>
    </source>
</evidence>
<evidence type="ECO:0000313" key="2">
    <source>
        <dbReference type="Proteomes" id="UP000327085"/>
    </source>
</evidence>
<dbReference type="EMBL" id="CABIKO010000340">
    <property type="protein sequence ID" value="VVA34584.1"/>
    <property type="molecule type" value="Genomic_DNA"/>
</dbReference>
<name>A0A5E4G4D9_PRUDU</name>
<gene>
    <name evidence="1" type="ORF">ALMOND_2B020270</name>
</gene>
<organism evidence="1 2">
    <name type="scientific">Prunus dulcis</name>
    <name type="common">Almond</name>
    <name type="synonym">Amygdalus dulcis</name>
    <dbReference type="NCBI Taxonomy" id="3755"/>
    <lineage>
        <taxon>Eukaryota</taxon>
        <taxon>Viridiplantae</taxon>
        <taxon>Streptophyta</taxon>
        <taxon>Embryophyta</taxon>
        <taxon>Tracheophyta</taxon>
        <taxon>Spermatophyta</taxon>
        <taxon>Magnoliopsida</taxon>
        <taxon>eudicotyledons</taxon>
        <taxon>Gunneridae</taxon>
        <taxon>Pentapetalae</taxon>
        <taxon>rosids</taxon>
        <taxon>fabids</taxon>
        <taxon>Rosales</taxon>
        <taxon>Rosaceae</taxon>
        <taxon>Amygdaloideae</taxon>
        <taxon>Amygdaleae</taxon>
        <taxon>Prunus</taxon>
    </lineage>
</organism>
<protein>
    <submittedName>
        <fullName evidence="1">PREDICTED: RING-H2 finger ATL54</fullName>
    </submittedName>
</protein>
<sequence>MGEEICEIRIETMENKEVTGKQRDEIRIEEVNNGVVEPRRSISMDSLSASKISFELSNLQQCDTRPSAFLKSAAADRYGFVFGYFSNYGNFSDDHYCSSDNYHFDQSAFIPNSSRHHSISVFLIIIQEIREDGEIAMEGGDTVDGKNNSNIDGMSMDKDNYERLLSEAQRELYSGCTEYTILKEYEWKDKCPECNEPRYKDSTSEKGKKIPKRVLRYFPLKPRL</sequence>
<dbReference type="InParanoid" id="A0A5E4G4D9"/>
<proteinExistence type="predicted"/>
<dbReference type="Proteomes" id="UP000327085">
    <property type="component" value="Chromosome 7"/>
</dbReference>